<dbReference type="AlphaFoldDB" id="A0A8J2I167"/>
<comment type="caution">
    <text evidence="2">The sequence shown here is derived from an EMBL/GenBank/DDBJ whole genome shotgun (WGS) entry which is preliminary data.</text>
</comment>
<dbReference type="EMBL" id="CAJRGZ010000019">
    <property type="protein sequence ID" value="CAG5159818.1"/>
    <property type="molecule type" value="Genomic_DNA"/>
</dbReference>
<organism evidence="2 3">
    <name type="scientific">Alternaria atra</name>
    <dbReference type="NCBI Taxonomy" id="119953"/>
    <lineage>
        <taxon>Eukaryota</taxon>
        <taxon>Fungi</taxon>
        <taxon>Dikarya</taxon>
        <taxon>Ascomycota</taxon>
        <taxon>Pezizomycotina</taxon>
        <taxon>Dothideomycetes</taxon>
        <taxon>Pleosporomycetidae</taxon>
        <taxon>Pleosporales</taxon>
        <taxon>Pleosporineae</taxon>
        <taxon>Pleosporaceae</taxon>
        <taxon>Alternaria</taxon>
        <taxon>Alternaria sect. Ulocladioides</taxon>
    </lineage>
</organism>
<protein>
    <submittedName>
        <fullName evidence="2">Uncharacterized protein</fullName>
    </submittedName>
</protein>
<gene>
    <name evidence="2" type="ORF">ALTATR162_LOCUS5680</name>
</gene>
<keyword evidence="3" id="KW-1185">Reference proteome</keyword>
<name>A0A8J2I167_9PLEO</name>
<reference evidence="2" key="1">
    <citation type="submission" date="2021-05" db="EMBL/GenBank/DDBJ databases">
        <authorList>
            <person name="Stam R."/>
        </authorList>
    </citation>
    <scope>NUCLEOTIDE SEQUENCE</scope>
    <source>
        <strain evidence="2">CS162</strain>
    </source>
</reference>
<dbReference type="Proteomes" id="UP000676310">
    <property type="component" value="Unassembled WGS sequence"/>
</dbReference>
<dbReference type="RefSeq" id="XP_043169234.1">
    <property type="nucleotide sequence ID" value="XM_043313299.1"/>
</dbReference>
<keyword evidence="1" id="KW-0175">Coiled coil</keyword>
<dbReference type="OrthoDB" id="5337793at2759"/>
<proteinExistence type="predicted"/>
<evidence type="ECO:0000256" key="1">
    <source>
        <dbReference type="SAM" id="Coils"/>
    </source>
</evidence>
<accession>A0A8J2I167</accession>
<evidence type="ECO:0000313" key="3">
    <source>
        <dbReference type="Proteomes" id="UP000676310"/>
    </source>
</evidence>
<sequence length="355" mass="40533">MSETIIEDLSAQFKKGLQLETMDEHGSALGKTSYSTIAIVQPFDKPTEDDYAPNIASLTLFEDTSLRRVDSHEGGTDNILSLKSQLARSEEQLQQITSEFQQAKDRNDRLQVQIETYKATTRGAEDALRTGLKKFKEELLRIKHRDSPHEMKLDGRGSRNPDTIRFEKSFYDDWSTEVVLSRTFTFPEKQWRDDDGIEWSYHDDAAVGCLRFDGRLYIAKAGMTRGDVGDFIWSEHWRSKAMFLAEHVGSNMTKDFAIHAEPQLIAFYITRTLQKSGYTLSKFGGKETFPANESQAKLASIVIYVSQRICTTCTDFTSKVNEYATGYGYHFELEAVGKYATADEEDDEWEDQEDC</sequence>
<feature type="coiled-coil region" evidence="1">
    <location>
        <begin position="79"/>
        <end position="120"/>
    </location>
</feature>
<evidence type="ECO:0000313" key="2">
    <source>
        <dbReference type="EMBL" id="CAG5159818.1"/>
    </source>
</evidence>
<dbReference type="GeneID" id="67017485"/>